<feature type="compositionally biased region" description="Basic and acidic residues" evidence="1">
    <location>
        <begin position="510"/>
        <end position="525"/>
    </location>
</feature>
<dbReference type="GO" id="GO:0019068">
    <property type="term" value="P:virion assembly"/>
    <property type="evidence" value="ECO:0007669"/>
    <property type="project" value="InterPro"/>
</dbReference>
<protein>
    <submittedName>
        <fullName evidence="2">Phage portal protein, lambda family</fullName>
    </submittedName>
</protein>
<feature type="region of interest" description="Disordered" evidence="1">
    <location>
        <begin position="510"/>
        <end position="555"/>
    </location>
</feature>
<dbReference type="Proteomes" id="UP000236447">
    <property type="component" value="Chromosome"/>
</dbReference>
<organism evidence="2 3">
    <name type="scientific">Phaeobacter inhibens</name>
    <dbReference type="NCBI Taxonomy" id="221822"/>
    <lineage>
        <taxon>Bacteria</taxon>
        <taxon>Pseudomonadati</taxon>
        <taxon>Pseudomonadota</taxon>
        <taxon>Alphaproteobacteria</taxon>
        <taxon>Rhodobacterales</taxon>
        <taxon>Roseobacteraceae</taxon>
        <taxon>Phaeobacter</taxon>
    </lineage>
</organism>
<dbReference type="AlphaFoldDB" id="A0A2I7K9R3"/>
<proteinExistence type="predicted"/>
<evidence type="ECO:0000256" key="1">
    <source>
        <dbReference type="SAM" id="MobiDB-lite"/>
    </source>
</evidence>
<gene>
    <name evidence="2" type="ORF">PhaeoP88_01971</name>
</gene>
<evidence type="ECO:0000313" key="3">
    <source>
        <dbReference type="Proteomes" id="UP000236447"/>
    </source>
</evidence>
<dbReference type="EMBL" id="CP010725">
    <property type="protein sequence ID" value="AUQ99341.1"/>
    <property type="molecule type" value="Genomic_DNA"/>
</dbReference>
<dbReference type="RefSeq" id="WP_158526326.1">
    <property type="nucleotide sequence ID" value="NZ_CP010725.1"/>
</dbReference>
<dbReference type="GO" id="GO:0005198">
    <property type="term" value="F:structural molecule activity"/>
    <property type="evidence" value="ECO:0007669"/>
    <property type="project" value="InterPro"/>
</dbReference>
<dbReference type="Pfam" id="PF05136">
    <property type="entry name" value="Phage_portal_2"/>
    <property type="match status" value="1"/>
</dbReference>
<feature type="compositionally biased region" description="Acidic residues" evidence="1">
    <location>
        <begin position="543"/>
        <end position="555"/>
    </location>
</feature>
<reference evidence="2 3" key="1">
    <citation type="journal article" date="2017" name="Front. Microbiol.">
        <title>Phaeobacter piscinae sp. nov., a species of the Roseobacter group and potential aquaculture probiont.</title>
        <authorList>
            <person name="Sonnenschein E.C."/>
            <person name="Phippen C.B.W."/>
            <person name="Nielsen K.F."/>
            <person name="Mateiu R.V."/>
            <person name="Melchiorsen J."/>
            <person name="Gram L."/>
            <person name="Overmann J."/>
            <person name="Freese H.M."/>
        </authorList>
    </citation>
    <scope>NUCLEOTIDE SEQUENCE [LARGE SCALE GENOMIC DNA]</scope>
    <source>
        <strain evidence="2 3">P88</strain>
    </source>
</reference>
<dbReference type="InterPro" id="IPR006429">
    <property type="entry name" value="Phage_lambda_portal"/>
</dbReference>
<accession>A0A2I7K9R3</accession>
<sequence>MYSQDQLQKLKDSYAKGVLSVELAGEKVTFTSGSEMRRRIRDIEGTISGGRKRDDRLLRDNGTGLLMRWLDKAVLAISPERGLARVKARSAAHTLMNYDAASKGRRTYGWKSPGTSADSAALGSRSRLRNLSRDFMRNRALAVRGRDVTSGNVVGTGIRPSVRMEQGKEDRASEAMEVIQDHLLTSAIDTYGVSDILGLQTLVMNTVFTDGEILVRRRMRNTLFDPNLTLPFQVQLMEVDHLDESITSNGNNDVIEGIEYGPTGKAVAYHLFDQHPGEVGWRRRRKMTSTRVPADQILHIRRIERPGQMRGIPWLAPVMTTLGEISDYQDAQILKQKIGSLLAFFVKSGADGKTYAGAQLSKLEPGAIVGLAEGQEVTASEPPKVDGYQEFMNQAIRTIAMGLGLSYESFGDLRGVNFSSGKMGRIEMDRFVEIWQRAIIITQFCMGVSRWTRDSWRLVEASKGLAPVPKSIDWTAPKRPMIDPAKEIKAAVDEIKAGLTSLQRKQRELGYDPDVIAREREEDANRGGTPTAPANRNQRPPEDETIEEDEEDERQ</sequence>
<name>A0A2I7K9R3_9RHOB</name>
<reference evidence="2 3" key="2">
    <citation type="journal article" date="2017" name="Genome Biol. Evol.">
        <title>Trajectories and Drivers of Genome Evolution in Surface-Associated Marine Phaeobacter.</title>
        <authorList>
            <person name="Freese H.M."/>
            <person name="Sikorski J."/>
            <person name="Bunk B."/>
            <person name="Scheuner C."/>
            <person name="Meier-Kolthoff J.P."/>
            <person name="Sproer C."/>
            <person name="Gram L."/>
            <person name="Overmann J."/>
        </authorList>
    </citation>
    <scope>NUCLEOTIDE SEQUENCE [LARGE SCALE GENOMIC DNA]</scope>
    <source>
        <strain evidence="2 3">P88</strain>
    </source>
</reference>
<dbReference type="NCBIfam" id="TIGR01539">
    <property type="entry name" value="portal_lambda"/>
    <property type="match status" value="1"/>
</dbReference>
<dbReference type="NCBIfam" id="NF047331">
    <property type="entry name" value="phage_HTJ"/>
    <property type="match status" value="1"/>
</dbReference>
<evidence type="ECO:0000313" key="2">
    <source>
        <dbReference type="EMBL" id="AUQ99341.1"/>
    </source>
</evidence>